<proteinExistence type="predicted"/>
<evidence type="ECO:0000313" key="2">
    <source>
        <dbReference type="Proteomes" id="UP000197138"/>
    </source>
</evidence>
<gene>
    <name evidence="1" type="ORF">CDL15_Pgr013228</name>
</gene>
<name>A0A218WNA5_PUNGR</name>
<organism evidence="1 2">
    <name type="scientific">Punica granatum</name>
    <name type="common">Pomegranate</name>
    <dbReference type="NCBI Taxonomy" id="22663"/>
    <lineage>
        <taxon>Eukaryota</taxon>
        <taxon>Viridiplantae</taxon>
        <taxon>Streptophyta</taxon>
        <taxon>Embryophyta</taxon>
        <taxon>Tracheophyta</taxon>
        <taxon>Spermatophyta</taxon>
        <taxon>Magnoliopsida</taxon>
        <taxon>eudicotyledons</taxon>
        <taxon>Gunneridae</taxon>
        <taxon>Pentapetalae</taxon>
        <taxon>rosids</taxon>
        <taxon>malvids</taxon>
        <taxon>Myrtales</taxon>
        <taxon>Lythraceae</taxon>
        <taxon>Punica</taxon>
    </lineage>
</organism>
<sequence>MMTRHKAQEVALITQEGEENGLRNDWSEHSQDAANDMALKENMLERAIMFMRQINDTIALQSAKINCVM</sequence>
<protein>
    <submittedName>
        <fullName evidence="1">Uncharacterized protein</fullName>
    </submittedName>
</protein>
<dbReference type="AlphaFoldDB" id="A0A218WNA5"/>
<dbReference type="EMBL" id="MTKT01003779">
    <property type="protein sequence ID" value="OWM74324.1"/>
    <property type="molecule type" value="Genomic_DNA"/>
</dbReference>
<dbReference type="Proteomes" id="UP000197138">
    <property type="component" value="Unassembled WGS sequence"/>
</dbReference>
<reference evidence="2" key="1">
    <citation type="journal article" date="2017" name="Plant J.">
        <title>The pomegranate (Punica granatum L.) genome and the genomics of punicalagin biosynthesis.</title>
        <authorList>
            <person name="Qin G."/>
            <person name="Xu C."/>
            <person name="Ming R."/>
            <person name="Tang H."/>
            <person name="Guyot R."/>
            <person name="Kramer E.M."/>
            <person name="Hu Y."/>
            <person name="Yi X."/>
            <person name="Qi Y."/>
            <person name="Xu X."/>
            <person name="Gao Z."/>
            <person name="Pan H."/>
            <person name="Jian J."/>
            <person name="Tian Y."/>
            <person name="Yue Z."/>
            <person name="Xu Y."/>
        </authorList>
    </citation>
    <scope>NUCLEOTIDE SEQUENCE [LARGE SCALE GENOMIC DNA]</scope>
    <source>
        <strain evidence="2">cv. Dabenzi</strain>
    </source>
</reference>
<evidence type="ECO:0000313" key="1">
    <source>
        <dbReference type="EMBL" id="OWM74324.1"/>
    </source>
</evidence>
<accession>A0A218WNA5</accession>
<comment type="caution">
    <text evidence="1">The sequence shown here is derived from an EMBL/GenBank/DDBJ whole genome shotgun (WGS) entry which is preliminary data.</text>
</comment>